<dbReference type="InterPro" id="IPR005162">
    <property type="entry name" value="Retrotrans_gag_dom"/>
</dbReference>
<dbReference type="EMBL" id="BQNB010020577">
    <property type="protein sequence ID" value="GJT97413.1"/>
    <property type="molecule type" value="Genomic_DNA"/>
</dbReference>
<organism evidence="3 4">
    <name type="scientific">Tanacetum coccineum</name>
    <dbReference type="NCBI Taxonomy" id="301880"/>
    <lineage>
        <taxon>Eukaryota</taxon>
        <taxon>Viridiplantae</taxon>
        <taxon>Streptophyta</taxon>
        <taxon>Embryophyta</taxon>
        <taxon>Tracheophyta</taxon>
        <taxon>Spermatophyta</taxon>
        <taxon>Magnoliopsida</taxon>
        <taxon>eudicotyledons</taxon>
        <taxon>Gunneridae</taxon>
        <taxon>Pentapetalae</taxon>
        <taxon>asterids</taxon>
        <taxon>campanulids</taxon>
        <taxon>Asterales</taxon>
        <taxon>Asteraceae</taxon>
        <taxon>Asteroideae</taxon>
        <taxon>Anthemideae</taxon>
        <taxon>Anthemidinae</taxon>
        <taxon>Tanacetum</taxon>
    </lineage>
</organism>
<name>A0ABQ5IB91_9ASTR</name>
<dbReference type="Gene3D" id="2.40.70.10">
    <property type="entry name" value="Acid Proteases"/>
    <property type="match status" value="1"/>
</dbReference>
<gene>
    <name evidence="3" type="ORF">Tco_1092931</name>
</gene>
<reference evidence="3" key="1">
    <citation type="journal article" date="2022" name="Int. J. Mol. Sci.">
        <title>Draft Genome of Tanacetum Coccineum: Genomic Comparison of Closely Related Tanacetum-Family Plants.</title>
        <authorList>
            <person name="Yamashiro T."/>
            <person name="Shiraishi A."/>
            <person name="Nakayama K."/>
            <person name="Satake H."/>
        </authorList>
    </citation>
    <scope>NUCLEOTIDE SEQUENCE</scope>
</reference>
<feature type="region of interest" description="Disordered" evidence="1">
    <location>
        <begin position="252"/>
        <end position="272"/>
    </location>
</feature>
<dbReference type="InterPro" id="IPR021109">
    <property type="entry name" value="Peptidase_aspartic_dom_sf"/>
</dbReference>
<evidence type="ECO:0000313" key="4">
    <source>
        <dbReference type="Proteomes" id="UP001151760"/>
    </source>
</evidence>
<evidence type="ECO:0000259" key="2">
    <source>
        <dbReference type="Pfam" id="PF03732"/>
    </source>
</evidence>
<keyword evidence="4" id="KW-1185">Reference proteome</keyword>
<evidence type="ECO:0000256" key="1">
    <source>
        <dbReference type="SAM" id="MobiDB-lite"/>
    </source>
</evidence>
<evidence type="ECO:0000313" key="3">
    <source>
        <dbReference type="EMBL" id="GJT97413.1"/>
    </source>
</evidence>
<dbReference type="PANTHER" id="PTHR33067">
    <property type="entry name" value="RNA-DIRECTED DNA POLYMERASE-RELATED"/>
    <property type="match status" value="1"/>
</dbReference>
<feature type="domain" description="Retrotransposon gag" evidence="2">
    <location>
        <begin position="79"/>
        <end position="137"/>
    </location>
</feature>
<proteinExistence type="predicted"/>
<comment type="caution">
    <text evidence="3">The sequence shown here is derived from an EMBL/GenBank/DDBJ whole genome shotgun (WGS) entry which is preliminary data.</text>
</comment>
<sequence>MGDENPIRTLGDYSKPSHEGYRNTIELPAGNNVVPLQSDTIRLVQNGCSFYGIRSEDPTQHLKDFLKLVDSLDLDGENSERTSITTWEDLTTRFLAQFFPPGRTAKLLNDILMFQQHHGESLSEAWTPGNKLRNKNTDESWEFIENLALYDHEGWDETKEFIRPVKAISTPQGVSKTPDRRLLELEDQINLLLKGSRPVPTSSSARTPQAYANAVHLNSRTHDQQTPEKVLIREEAKFPIIKNLNSISLTKGEEERSNMTKVTPDNTEKPTATEAKLPVIKAEIKNIAENGAENKIIKTPENEETMKAPDSITLDQELELERKKGKEYKVLPGGHVYDAILKKKITKKDDIEGNFEIPCSVGDLKHVNALVYQGSDVNIMPYSTYIKLTDERLAETNIRLSRASHLYIYPLEIAKDVLVYVAKYVYPVDFVILDIKENKKRPFILGTPFLTTAKASIKFDKGTITLRSRKSKVSFHRIPDSSYATNKGVKNDIEPIAPTMTVNRLVLEWEEKIKLHMEREMKFNQWRSKNFKGKHPTLNATKEGMDDEGEVTLYLMRRSLEVFRKFHWMILGGRFNQLSHVSSPLLSKPGEY</sequence>
<dbReference type="Proteomes" id="UP001151760">
    <property type="component" value="Unassembled WGS sequence"/>
</dbReference>
<dbReference type="Pfam" id="PF03732">
    <property type="entry name" value="Retrotrans_gag"/>
    <property type="match status" value="1"/>
</dbReference>
<reference evidence="3" key="2">
    <citation type="submission" date="2022-01" db="EMBL/GenBank/DDBJ databases">
        <authorList>
            <person name="Yamashiro T."/>
            <person name="Shiraishi A."/>
            <person name="Satake H."/>
            <person name="Nakayama K."/>
        </authorList>
    </citation>
    <scope>NUCLEOTIDE SEQUENCE</scope>
</reference>
<accession>A0ABQ5IB91</accession>
<dbReference type="PANTHER" id="PTHR33067:SF9">
    <property type="entry name" value="RNA-DIRECTED DNA POLYMERASE"/>
    <property type="match status" value="1"/>
</dbReference>
<protein>
    <submittedName>
        <fullName evidence="3">MAK10-like protein</fullName>
    </submittedName>
</protein>